<dbReference type="InParanoid" id="A0A0V0QHQ5"/>
<proteinExistence type="predicted"/>
<dbReference type="PROSITE" id="PS51084">
    <property type="entry name" value="HIT_2"/>
    <property type="match status" value="1"/>
</dbReference>
<name>A0A0V0QHQ5_PSEPJ</name>
<comment type="caution">
    <text evidence="5">The sequence shown here is derived from an EMBL/GenBank/DDBJ whole genome shotgun (WGS) entry which is preliminary data.</text>
</comment>
<dbReference type="PANTHER" id="PTHR12486:SF5">
    <property type="entry name" value="ADENOSINE 5'-MONOPHOSPHORAMIDASE HINT3"/>
    <property type="match status" value="1"/>
</dbReference>
<dbReference type="GO" id="GO:0000166">
    <property type="term" value="F:nucleotide binding"/>
    <property type="evidence" value="ECO:0007669"/>
    <property type="project" value="UniProtKB-KW"/>
</dbReference>
<dbReference type="InterPro" id="IPR036265">
    <property type="entry name" value="HIT-like_sf"/>
</dbReference>
<protein>
    <submittedName>
        <fullName evidence="5">HIT-like domain</fullName>
    </submittedName>
</protein>
<dbReference type="AlphaFoldDB" id="A0A0V0QHQ5"/>
<dbReference type="Gene3D" id="3.30.428.10">
    <property type="entry name" value="HIT-like"/>
    <property type="match status" value="1"/>
</dbReference>
<dbReference type="OrthoDB" id="672793at2759"/>
<dbReference type="OMA" id="EKKCIFC"/>
<organism evidence="5 6">
    <name type="scientific">Pseudocohnilembus persalinus</name>
    <name type="common">Ciliate</name>
    <dbReference type="NCBI Taxonomy" id="266149"/>
    <lineage>
        <taxon>Eukaryota</taxon>
        <taxon>Sar</taxon>
        <taxon>Alveolata</taxon>
        <taxon>Ciliophora</taxon>
        <taxon>Intramacronucleata</taxon>
        <taxon>Oligohymenophorea</taxon>
        <taxon>Scuticociliatia</taxon>
        <taxon>Philasterida</taxon>
        <taxon>Pseudocohnilembidae</taxon>
        <taxon>Pseudocohnilembus</taxon>
    </lineage>
</organism>
<evidence type="ECO:0000256" key="3">
    <source>
        <dbReference type="PROSITE-ProRule" id="PRU00464"/>
    </source>
</evidence>
<evidence type="ECO:0000259" key="4">
    <source>
        <dbReference type="PROSITE" id="PS51084"/>
    </source>
</evidence>
<evidence type="ECO:0000256" key="2">
    <source>
        <dbReference type="ARBA" id="ARBA00022801"/>
    </source>
</evidence>
<dbReference type="GO" id="GO:0016787">
    <property type="term" value="F:hydrolase activity"/>
    <property type="evidence" value="ECO:0007669"/>
    <property type="project" value="UniProtKB-KW"/>
</dbReference>
<dbReference type="Proteomes" id="UP000054937">
    <property type="component" value="Unassembled WGS sequence"/>
</dbReference>
<dbReference type="EMBL" id="LDAU01000166">
    <property type="protein sequence ID" value="KRX01716.1"/>
    <property type="molecule type" value="Genomic_DNA"/>
</dbReference>
<evidence type="ECO:0000313" key="6">
    <source>
        <dbReference type="Proteomes" id="UP000054937"/>
    </source>
</evidence>
<sequence length="166" mass="19364">MQKLNINSGNNINNINQDNFKKFDGAKILQEAEQHCVFCSIINHESEQLIYEDENVVAFKDINQASAKYHMLVCPKKHIINVNYLEKKDIELLNQIEKIGQKVIQKLFPGEEYRFGFHKPPMVSVDHLHLHVFVLPIKNNFINLIQYGNLLHSVQSVREDIQQINK</sequence>
<dbReference type="InterPro" id="IPR011146">
    <property type="entry name" value="HIT-like"/>
</dbReference>
<reference evidence="5 6" key="1">
    <citation type="journal article" date="2015" name="Sci. Rep.">
        <title>Genome of the facultative scuticociliatosis pathogen Pseudocohnilembus persalinus provides insight into its virulence through horizontal gene transfer.</title>
        <authorList>
            <person name="Xiong J."/>
            <person name="Wang G."/>
            <person name="Cheng J."/>
            <person name="Tian M."/>
            <person name="Pan X."/>
            <person name="Warren A."/>
            <person name="Jiang C."/>
            <person name="Yuan D."/>
            <person name="Miao W."/>
        </authorList>
    </citation>
    <scope>NUCLEOTIDE SEQUENCE [LARGE SCALE GENOMIC DNA]</scope>
    <source>
        <strain evidence="5">36N120E</strain>
    </source>
</reference>
<gene>
    <name evidence="5" type="ORF">PPERSA_01586</name>
</gene>
<evidence type="ECO:0000313" key="5">
    <source>
        <dbReference type="EMBL" id="KRX01716.1"/>
    </source>
</evidence>
<feature type="short sequence motif" description="Histidine triad motif" evidence="3">
    <location>
        <begin position="127"/>
        <end position="131"/>
    </location>
</feature>
<keyword evidence="6" id="KW-1185">Reference proteome</keyword>
<dbReference type="SUPFAM" id="SSF54197">
    <property type="entry name" value="HIT-like"/>
    <property type="match status" value="1"/>
</dbReference>
<accession>A0A0V0QHQ5</accession>
<feature type="domain" description="HIT" evidence="4">
    <location>
        <begin position="37"/>
        <end position="143"/>
    </location>
</feature>
<dbReference type="Pfam" id="PF11969">
    <property type="entry name" value="DcpS_C"/>
    <property type="match status" value="1"/>
</dbReference>
<keyword evidence="1" id="KW-0547">Nucleotide-binding</keyword>
<evidence type="ECO:0000256" key="1">
    <source>
        <dbReference type="ARBA" id="ARBA00022741"/>
    </source>
</evidence>
<keyword evidence="2" id="KW-0378">Hydrolase</keyword>
<dbReference type="PANTHER" id="PTHR12486">
    <property type="entry name" value="APRATAXIN-RELATED"/>
    <property type="match status" value="1"/>
</dbReference>